<feature type="transmembrane region" description="Helical" evidence="1">
    <location>
        <begin position="166"/>
        <end position="193"/>
    </location>
</feature>
<proteinExistence type="predicted"/>
<feature type="transmembrane region" description="Helical" evidence="1">
    <location>
        <begin position="287"/>
        <end position="305"/>
    </location>
</feature>
<feature type="transmembrane region" description="Helical" evidence="1">
    <location>
        <begin position="253"/>
        <end position="271"/>
    </location>
</feature>
<evidence type="ECO:0000313" key="2">
    <source>
        <dbReference type="EMBL" id="KKB53345.1"/>
    </source>
</evidence>
<sequence>MIYILLFTYYVCLALVYDVGQYQRHRQLHFFISLALMILVSGLRYRIGSDTVVYMDDFKYYPDLFHLQWNDFSDVRYDPFWVLLNVCCKTLCNDFFLVQCVVSMIHIVIWGKFVKKVCPTLCFSMVLFYYMFEYTKQNMEVMREAVALAFFLLAILALNERKTWKVVLYVITAFLFHKFSLVVFGLFYGFYLVYSLKKIYVIPIITFFIVMPIIQRDWIYMVIGNILSLDTVYTKEIMFYATSDTYTMTEYNWKGILSIFLLMFIYIFMNLKCRREYGSYVQLNEKIFESAIFFSILLISLKYSFMIVFRLYDYFQTFTSLLIIIMFIKSVRCYSLNKRFLLYFLFLSVPSFFTIKRYQAEFDLNPNVASYLRYYPYNSVLNPKKDRDRELFIFNYK</sequence>
<dbReference type="RefSeq" id="WP_046146985.1">
    <property type="nucleotide sequence ID" value="NZ_KQ033913.1"/>
</dbReference>
<dbReference type="InterPro" id="IPR049458">
    <property type="entry name" value="EpsG-like"/>
</dbReference>
<evidence type="ECO:0008006" key="4">
    <source>
        <dbReference type="Google" id="ProtNLM"/>
    </source>
</evidence>
<dbReference type="EMBL" id="AQHV01000015">
    <property type="protein sequence ID" value="KKB53345.1"/>
    <property type="molecule type" value="Genomic_DNA"/>
</dbReference>
<keyword evidence="1" id="KW-1133">Transmembrane helix</keyword>
<protein>
    <recommendedName>
        <fullName evidence="4">EpsG family protein</fullName>
    </recommendedName>
</protein>
<comment type="caution">
    <text evidence="2">The sequence shown here is derived from an EMBL/GenBank/DDBJ whole genome shotgun (WGS) entry which is preliminary data.</text>
</comment>
<evidence type="ECO:0000256" key="1">
    <source>
        <dbReference type="SAM" id="Phobius"/>
    </source>
</evidence>
<name>A0A0F5J779_9BACT</name>
<organism evidence="2 3">
    <name type="scientific">Parabacteroides goldsteinii DSM 19448 = WAL 12034</name>
    <dbReference type="NCBI Taxonomy" id="927665"/>
    <lineage>
        <taxon>Bacteria</taxon>
        <taxon>Pseudomonadati</taxon>
        <taxon>Bacteroidota</taxon>
        <taxon>Bacteroidia</taxon>
        <taxon>Bacteroidales</taxon>
        <taxon>Tannerellaceae</taxon>
        <taxon>Parabacteroides</taxon>
    </lineage>
</organism>
<feature type="transmembrane region" description="Helical" evidence="1">
    <location>
        <begin position="222"/>
        <end position="241"/>
    </location>
</feature>
<accession>A0A0F5J779</accession>
<feature type="transmembrane region" description="Helical" evidence="1">
    <location>
        <begin position="28"/>
        <end position="47"/>
    </location>
</feature>
<dbReference type="Pfam" id="PF14897">
    <property type="entry name" value="EpsG"/>
    <property type="match status" value="1"/>
</dbReference>
<gene>
    <name evidence="2" type="ORF">HMPREF1535_03573</name>
</gene>
<feature type="transmembrane region" description="Helical" evidence="1">
    <location>
        <begin position="199"/>
        <end position="215"/>
    </location>
</feature>
<dbReference type="Proteomes" id="UP000033047">
    <property type="component" value="Unassembled WGS sequence"/>
</dbReference>
<keyword evidence="1" id="KW-0812">Transmembrane</keyword>
<keyword evidence="1" id="KW-0472">Membrane</keyword>
<evidence type="ECO:0000313" key="3">
    <source>
        <dbReference type="Proteomes" id="UP000033047"/>
    </source>
</evidence>
<feature type="transmembrane region" description="Helical" evidence="1">
    <location>
        <begin position="141"/>
        <end position="159"/>
    </location>
</feature>
<feature type="transmembrane region" description="Helical" evidence="1">
    <location>
        <begin position="117"/>
        <end position="135"/>
    </location>
</feature>
<reference evidence="2 3" key="1">
    <citation type="submission" date="2013-04" db="EMBL/GenBank/DDBJ databases">
        <title>The Genome Sequence of Parabacteroides goldsteinii DSM 19448.</title>
        <authorList>
            <consortium name="The Broad Institute Genomics Platform"/>
            <person name="Earl A."/>
            <person name="Ward D."/>
            <person name="Feldgarden M."/>
            <person name="Gevers D."/>
            <person name="Martens E."/>
            <person name="Sakamoto M."/>
            <person name="Benno Y."/>
            <person name="Song Y."/>
            <person name="Liu C."/>
            <person name="Lee J."/>
            <person name="Bolanos M."/>
            <person name="Vaisanen M.L."/>
            <person name="Finegold S.M."/>
            <person name="Walker B."/>
            <person name="Young S."/>
            <person name="Zeng Q."/>
            <person name="Gargeya S."/>
            <person name="Fitzgerald M."/>
            <person name="Haas B."/>
            <person name="Abouelleil A."/>
            <person name="Allen A.W."/>
            <person name="Alvarado L."/>
            <person name="Arachchi H.M."/>
            <person name="Berlin A.M."/>
            <person name="Chapman S.B."/>
            <person name="Gainer-Dewar J."/>
            <person name="Goldberg J."/>
            <person name="Griggs A."/>
            <person name="Gujja S."/>
            <person name="Hansen M."/>
            <person name="Howarth C."/>
            <person name="Imamovic A."/>
            <person name="Ireland A."/>
            <person name="Larimer J."/>
            <person name="McCowan C."/>
            <person name="Murphy C."/>
            <person name="Pearson M."/>
            <person name="Poon T.W."/>
            <person name="Priest M."/>
            <person name="Roberts A."/>
            <person name="Saif S."/>
            <person name="Shea T."/>
            <person name="Sisk P."/>
            <person name="Sykes S."/>
            <person name="Wortman J."/>
            <person name="Nusbaum C."/>
            <person name="Birren B."/>
        </authorList>
    </citation>
    <scope>NUCLEOTIDE SEQUENCE [LARGE SCALE GENOMIC DNA]</scope>
    <source>
        <strain evidence="2 3">DSM 19448</strain>
    </source>
</reference>
<dbReference type="PATRIC" id="fig|927665.4.peg.3674"/>
<dbReference type="STRING" id="927665.HMPREF1535_03573"/>
<dbReference type="HOGENOM" id="CLU_058774_0_0_10"/>
<dbReference type="AlphaFoldDB" id="A0A0F5J779"/>
<feature type="transmembrane region" description="Helical" evidence="1">
    <location>
        <begin position="311"/>
        <end position="328"/>
    </location>
</feature>